<dbReference type="Pfam" id="PF01878">
    <property type="entry name" value="EVE"/>
    <property type="match status" value="1"/>
</dbReference>
<evidence type="ECO:0000259" key="1">
    <source>
        <dbReference type="Pfam" id="PF01878"/>
    </source>
</evidence>
<dbReference type="Gene3D" id="3.10.590.10">
    <property type="entry name" value="ph1033 like domains"/>
    <property type="match status" value="1"/>
</dbReference>
<dbReference type="Proteomes" id="UP000295416">
    <property type="component" value="Unassembled WGS sequence"/>
</dbReference>
<sequence>MPVAKQQFWFMVASDTAAAFRWEHILESQRSQFWWLRRLPKNFKSARVGDLILCYRSGSDKRALVGLAKVEEGFNEDGIMVKGLLAFKHPIPFERFKHEPVYKKTEAGRLRNRGTLFAVDSYFVNWVREVLEVCGDQEAADMISSRFNNDPVL</sequence>
<gene>
    <name evidence="2" type="ORF">EV207_10765</name>
</gene>
<dbReference type="InterPro" id="IPR002740">
    <property type="entry name" value="EVE_domain"/>
</dbReference>
<protein>
    <submittedName>
        <fullName evidence="2">EVE domain-containing protein</fullName>
    </submittedName>
</protein>
<evidence type="ECO:0000313" key="3">
    <source>
        <dbReference type="Proteomes" id="UP000295416"/>
    </source>
</evidence>
<proteinExistence type="predicted"/>
<keyword evidence="3" id="KW-1185">Reference proteome</keyword>
<accession>A0A4R2P7L3</accession>
<feature type="domain" description="EVE" evidence="1">
    <location>
        <begin position="8"/>
        <end position="78"/>
    </location>
</feature>
<dbReference type="AlphaFoldDB" id="A0A4R2P7L3"/>
<dbReference type="SUPFAM" id="SSF88697">
    <property type="entry name" value="PUA domain-like"/>
    <property type="match status" value="1"/>
</dbReference>
<reference evidence="2 3" key="1">
    <citation type="submission" date="2019-03" db="EMBL/GenBank/DDBJ databases">
        <title>Genomic Encyclopedia of Type Strains, Phase IV (KMG-IV): sequencing the most valuable type-strain genomes for metagenomic binning, comparative biology and taxonomic classification.</title>
        <authorList>
            <person name="Goeker M."/>
        </authorList>
    </citation>
    <scope>NUCLEOTIDE SEQUENCE [LARGE SCALE GENOMIC DNA]</scope>
    <source>
        <strain evidence="2 3">DSM 19377</strain>
    </source>
</reference>
<name>A0A4R2P7L3_9BACL</name>
<dbReference type="OrthoDB" id="9781481at2"/>
<dbReference type="InterPro" id="IPR015947">
    <property type="entry name" value="PUA-like_sf"/>
</dbReference>
<dbReference type="EMBL" id="SLXK01000007">
    <property type="protein sequence ID" value="TCP29971.1"/>
    <property type="molecule type" value="Genomic_DNA"/>
</dbReference>
<comment type="caution">
    <text evidence="2">The sequence shown here is derived from an EMBL/GenBank/DDBJ whole genome shotgun (WGS) entry which is preliminary data.</text>
</comment>
<organism evidence="2 3">
    <name type="scientific">Scopulibacillus darangshiensis</name>
    <dbReference type="NCBI Taxonomy" id="442528"/>
    <lineage>
        <taxon>Bacteria</taxon>
        <taxon>Bacillati</taxon>
        <taxon>Bacillota</taxon>
        <taxon>Bacilli</taxon>
        <taxon>Bacillales</taxon>
        <taxon>Sporolactobacillaceae</taxon>
        <taxon>Scopulibacillus</taxon>
    </lineage>
</organism>
<evidence type="ECO:0000313" key="2">
    <source>
        <dbReference type="EMBL" id="TCP29971.1"/>
    </source>
</evidence>